<dbReference type="Gene3D" id="1.20.5.170">
    <property type="match status" value="1"/>
</dbReference>
<feature type="coiled-coil region" evidence="4">
    <location>
        <begin position="24"/>
        <end position="58"/>
    </location>
</feature>
<comment type="similarity">
    <text evidence="3">Belongs to the intermediate filament family.</text>
</comment>
<keyword evidence="8" id="KW-1185">Reference proteome</keyword>
<feature type="coiled-coil region" evidence="4">
    <location>
        <begin position="206"/>
        <end position="307"/>
    </location>
</feature>
<dbReference type="InterPro" id="IPR039008">
    <property type="entry name" value="IF_rod_dom"/>
</dbReference>
<evidence type="ECO:0000313" key="8">
    <source>
        <dbReference type="Proteomes" id="UP001497482"/>
    </source>
</evidence>
<feature type="compositionally biased region" description="Basic and acidic residues" evidence="5">
    <location>
        <begin position="664"/>
        <end position="678"/>
    </location>
</feature>
<evidence type="ECO:0000313" key="7">
    <source>
        <dbReference type="EMBL" id="CAL1611917.1"/>
    </source>
</evidence>
<dbReference type="Proteomes" id="UP001497482">
    <property type="component" value="Chromosome 7"/>
</dbReference>
<feature type="compositionally biased region" description="Basic and acidic residues" evidence="5">
    <location>
        <begin position="586"/>
        <end position="598"/>
    </location>
</feature>
<protein>
    <recommendedName>
        <fullName evidence="6">IF rod domain-containing protein</fullName>
    </recommendedName>
</protein>
<evidence type="ECO:0000256" key="2">
    <source>
        <dbReference type="ARBA" id="ARBA00023054"/>
    </source>
</evidence>
<accession>A0AAV2MF32</accession>
<keyword evidence="1 3" id="KW-0403">Intermediate filament</keyword>
<dbReference type="EMBL" id="OZ035829">
    <property type="protein sequence ID" value="CAL1611917.1"/>
    <property type="molecule type" value="Genomic_DNA"/>
</dbReference>
<feature type="compositionally biased region" description="Acidic residues" evidence="5">
    <location>
        <begin position="836"/>
        <end position="847"/>
    </location>
</feature>
<dbReference type="GO" id="GO:0019215">
    <property type="term" value="F:intermediate filament binding"/>
    <property type="evidence" value="ECO:0007669"/>
    <property type="project" value="InterPro"/>
</dbReference>
<dbReference type="InterPro" id="IPR018039">
    <property type="entry name" value="IF_conserved"/>
</dbReference>
<feature type="coiled-coil region" evidence="4">
    <location>
        <begin position="94"/>
        <end position="149"/>
    </location>
</feature>
<evidence type="ECO:0000256" key="3">
    <source>
        <dbReference type="RuleBase" id="RU000685"/>
    </source>
</evidence>
<feature type="compositionally biased region" description="Acidic residues" evidence="5">
    <location>
        <begin position="714"/>
        <end position="730"/>
    </location>
</feature>
<dbReference type="InterPro" id="IPR031211">
    <property type="entry name" value="Nestin"/>
</dbReference>
<dbReference type="PANTHER" id="PTHR47051:SF1">
    <property type="entry name" value="NESTIN"/>
    <property type="match status" value="1"/>
</dbReference>
<keyword evidence="2 4" id="KW-0175">Coiled coil</keyword>
<dbReference type="PROSITE" id="PS51842">
    <property type="entry name" value="IF_ROD_2"/>
    <property type="match status" value="1"/>
</dbReference>
<evidence type="ECO:0000256" key="1">
    <source>
        <dbReference type="ARBA" id="ARBA00022754"/>
    </source>
</evidence>
<dbReference type="GO" id="GO:0005882">
    <property type="term" value="C:intermediate filament"/>
    <property type="evidence" value="ECO:0007669"/>
    <property type="project" value="UniProtKB-KW"/>
</dbReference>
<dbReference type="GO" id="GO:0030844">
    <property type="term" value="P:positive regulation of intermediate filament depolymerization"/>
    <property type="evidence" value="ECO:0007669"/>
    <property type="project" value="TreeGrafter"/>
</dbReference>
<proteinExistence type="inferred from homology"/>
<gene>
    <name evidence="7" type="ORF">KC01_LOCUS38303</name>
</gene>
<feature type="domain" description="IF rod" evidence="6">
    <location>
        <begin position="20"/>
        <end position="329"/>
    </location>
</feature>
<feature type="region of interest" description="Disordered" evidence="5">
    <location>
        <begin position="586"/>
        <end position="801"/>
    </location>
</feature>
<reference evidence="7 8" key="1">
    <citation type="submission" date="2024-04" db="EMBL/GenBank/DDBJ databases">
        <authorList>
            <person name="Waldvogel A.-M."/>
            <person name="Schoenle A."/>
        </authorList>
    </citation>
    <scope>NUCLEOTIDE SEQUENCE [LARGE SCALE GENOMIC DNA]</scope>
</reference>
<dbReference type="PANTHER" id="PTHR47051">
    <property type="entry name" value="NESTIN"/>
    <property type="match status" value="1"/>
</dbReference>
<dbReference type="AlphaFoldDB" id="A0AAV2MF32"/>
<name>A0AAV2MF32_KNICA</name>
<evidence type="ECO:0000256" key="5">
    <source>
        <dbReference type="SAM" id="MobiDB-lite"/>
    </source>
</evidence>
<dbReference type="SMART" id="SM01391">
    <property type="entry name" value="Filament"/>
    <property type="match status" value="1"/>
</dbReference>
<dbReference type="Pfam" id="PF00038">
    <property type="entry name" value="Filament"/>
    <property type="match status" value="1"/>
</dbReference>
<sequence>MDFQRPYKPIPPSSELYGGEKEQMLNLNRRLETYLNRVKLLDDENAKLAKEIQTLRRKHHGDQERRQFLDEQLLGAREEVELVWREKVFAEVDVARLSEELQTLDLQLQRETRAQVEASAKAEQSRRELEEERQAQVWLKEKVGELENEMKWLVQTHREEVSNMEATVVQTTVVQAARPVFQHGPSLLDLGQEYKERAERAWRDAAEAYQSQLTRLEESVSETRQRLVQVNREKSESVMKLQNLEREMMGLQDLREHLESTADRQRESHCHDVQRLQEHLEALEREKQALTQRMEQLLQENRGLVQMKLSLSMEVATYRTLLDSESHKRDGVLQKQPRNIYSKDAAFSPWGARDNYQLSPSLKTISSPLVRSIPMTGKTKSPAITSTPVRYQQYVPRRDKLGISKDKVEDKEDCQKPEVTPYPKVLKDGAVENFRPQEVNEKVTYAEPLSPPDEQEKVLYLENNNWDEDVDQPSEQKQSPFIQSEFIQIEKEEVEKQKAPIDAWIEEQIVSQTEQPSVASSCYQVAPNLEEPFTDEATPELIEEAFTEELSSVAVNSQQEKPLAIDHMEKPQELIDAWVEKSIQDTKVESSDSEKEAFVEPNFDSKSSSPASECDLEEPLQKQVSQLTFESVEASMDDNSPPKEKLYPDGEEMDTWDEGVPKAGDLELPKEILKQHAESEEDSSAREIQQQNQEVREGEEQRPPLNPVEQKESLEEEIPDKSADDDEQDDSQNVSVSWRTEVEGDSYAQDNTLADTRPLIRYKSDETDANTQASHFDDDFSDAEQEKKVGEMESGAEWNEEQARRFGTMEDLCEEAEGQVLDEEYDHQYLRNYGKDEEESDADEDADDTQHEVIRTVKDEEIDTDKLVEQELENLTTECFTTHFAQLQTSTAVTLPDGARADQPIAWNEALEGMPETIDKEDFNQSEARDEPKNDELFETPQQQTDKEVQEVQELVDLEMKDSPDTSVTHCDITMDIFDDGSKLVSTSTSQELSFDQKEPKNVGELVKEGALSFVHGMLTAQGVKFSDGKDSNKPSNTLQEVADPEIGVGIKHTTPEEMFKPEEAYAGFPEVPPTTEWEVLEHPSEINDGFEGDFPKHFSSDDKIERDSFSPTEEPLNMSPDSVREEDDLLIVKDQLKTNGKTNLDELISNNANNDFWVSPLETGGGWWGVVSMLQSIYCICRGSKRGELTGERGELTVGGVHVRVCVLLTVHHPSSVAIDLSRLFYDRRIDEVRDGTGLWDPRHRGERHVCYRRDGSVMS</sequence>
<dbReference type="PROSITE" id="PS00226">
    <property type="entry name" value="IF_ROD_1"/>
    <property type="match status" value="1"/>
</dbReference>
<evidence type="ECO:0000256" key="4">
    <source>
        <dbReference type="SAM" id="Coils"/>
    </source>
</evidence>
<feature type="region of interest" description="Disordered" evidence="5">
    <location>
        <begin position="1104"/>
        <end position="1124"/>
    </location>
</feature>
<evidence type="ECO:0000259" key="6">
    <source>
        <dbReference type="PROSITE" id="PS51842"/>
    </source>
</evidence>
<dbReference type="SUPFAM" id="SSF64593">
    <property type="entry name" value="Intermediate filament protein, coiled coil region"/>
    <property type="match status" value="2"/>
</dbReference>
<feature type="region of interest" description="Disordered" evidence="5">
    <location>
        <begin position="832"/>
        <end position="854"/>
    </location>
</feature>
<dbReference type="GO" id="GO:0031730">
    <property type="term" value="F:CCR5 chemokine receptor binding"/>
    <property type="evidence" value="ECO:0007669"/>
    <property type="project" value="TreeGrafter"/>
</dbReference>
<organism evidence="7 8">
    <name type="scientific">Knipowitschia caucasica</name>
    <name type="common">Caucasian dwarf goby</name>
    <name type="synonym">Pomatoschistus caucasicus</name>
    <dbReference type="NCBI Taxonomy" id="637954"/>
    <lineage>
        <taxon>Eukaryota</taxon>
        <taxon>Metazoa</taxon>
        <taxon>Chordata</taxon>
        <taxon>Craniata</taxon>
        <taxon>Vertebrata</taxon>
        <taxon>Euteleostomi</taxon>
        <taxon>Actinopterygii</taxon>
        <taxon>Neopterygii</taxon>
        <taxon>Teleostei</taxon>
        <taxon>Neoteleostei</taxon>
        <taxon>Acanthomorphata</taxon>
        <taxon>Gobiaria</taxon>
        <taxon>Gobiiformes</taxon>
        <taxon>Gobioidei</taxon>
        <taxon>Gobiidae</taxon>
        <taxon>Gobiinae</taxon>
        <taxon>Knipowitschia</taxon>
    </lineage>
</organism>